<keyword evidence="3" id="KW-0597">Phosphoprotein</keyword>
<keyword evidence="2" id="KW-1017">Isopeptide bond</keyword>
<accession>A0A7J5Z680</accession>
<dbReference type="PANTHER" id="PTHR13859">
    <property type="entry name" value="ATROPHIN-RELATED"/>
    <property type="match status" value="1"/>
</dbReference>
<feature type="compositionally biased region" description="Low complexity" evidence="9">
    <location>
        <begin position="507"/>
        <end position="516"/>
    </location>
</feature>
<dbReference type="FunFam" id="1.10.10.60:FF:000052">
    <property type="entry name" value="Arginine-glutamic acid dipeptide (RE) repeats"/>
    <property type="match status" value="1"/>
</dbReference>
<evidence type="ECO:0000256" key="3">
    <source>
        <dbReference type="ARBA" id="ARBA00022553"/>
    </source>
</evidence>
<evidence type="ECO:0000256" key="5">
    <source>
        <dbReference type="ARBA" id="ARBA00022990"/>
    </source>
</evidence>
<dbReference type="InterPro" id="IPR000949">
    <property type="entry name" value="ELM2_dom"/>
</dbReference>
<dbReference type="AlphaFoldDB" id="A0A7J5Z680"/>
<evidence type="ECO:0000313" key="13">
    <source>
        <dbReference type="Proteomes" id="UP000518266"/>
    </source>
</evidence>
<dbReference type="Pfam" id="PF03154">
    <property type="entry name" value="Atrophin-1"/>
    <property type="match status" value="1"/>
</dbReference>
<name>A0A7J5Z680_DISMA</name>
<evidence type="ECO:0000256" key="8">
    <source>
        <dbReference type="ARBA" id="ARBA00023242"/>
    </source>
</evidence>
<feature type="compositionally biased region" description="Basic and acidic residues" evidence="9">
    <location>
        <begin position="359"/>
        <end position="376"/>
    </location>
</feature>
<dbReference type="InterPro" id="IPR002951">
    <property type="entry name" value="Atrophin-like"/>
</dbReference>
<reference evidence="12 13" key="1">
    <citation type="submission" date="2020-03" db="EMBL/GenBank/DDBJ databases">
        <title>Dissostichus mawsoni Genome sequencing and assembly.</title>
        <authorList>
            <person name="Park H."/>
        </authorList>
    </citation>
    <scope>NUCLEOTIDE SEQUENCE [LARGE SCALE GENOMIC DNA]</scope>
    <source>
        <strain evidence="12">DM0001</strain>
        <tissue evidence="12">Muscle</tissue>
    </source>
</reference>
<feature type="region of interest" description="Disordered" evidence="9">
    <location>
        <begin position="299"/>
        <end position="516"/>
    </location>
</feature>
<evidence type="ECO:0000259" key="11">
    <source>
        <dbReference type="PROSITE" id="PS51293"/>
    </source>
</evidence>
<evidence type="ECO:0000256" key="7">
    <source>
        <dbReference type="ARBA" id="ARBA00023163"/>
    </source>
</evidence>
<dbReference type="InterPro" id="IPR001005">
    <property type="entry name" value="SANT/Myb"/>
</dbReference>
<dbReference type="Gene3D" id="4.10.1240.50">
    <property type="match status" value="1"/>
</dbReference>
<organism evidence="12 13">
    <name type="scientific">Dissostichus mawsoni</name>
    <name type="common">Antarctic cod</name>
    <dbReference type="NCBI Taxonomy" id="36200"/>
    <lineage>
        <taxon>Eukaryota</taxon>
        <taxon>Metazoa</taxon>
        <taxon>Chordata</taxon>
        <taxon>Craniata</taxon>
        <taxon>Vertebrata</taxon>
        <taxon>Euteleostomi</taxon>
        <taxon>Actinopterygii</taxon>
        <taxon>Neopterygii</taxon>
        <taxon>Teleostei</taxon>
        <taxon>Neoteleostei</taxon>
        <taxon>Acanthomorphata</taxon>
        <taxon>Eupercaria</taxon>
        <taxon>Perciformes</taxon>
        <taxon>Notothenioidei</taxon>
        <taxon>Nototheniidae</taxon>
        <taxon>Dissostichus</taxon>
    </lineage>
</organism>
<dbReference type="EMBL" id="JAAKFY010000006">
    <property type="protein sequence ID" value="KAF3856277.1"/>
    <property type="molecule type" value="Genomic_DNA"/>
</dbReference>
<dbReference type="PANTHER" id="PTHR13859:SF12">
    <property type="entry name" value="ARGININE-GLUTAMIC ACID DIPEPTIDE REPEATS PROTEIN"/>
    <property type="match status" value="1"/>
</dbReference>
<feature type="domain" description="SANT" evidence="11">
    <location>
        <begin position="138"/>
        <end position="190"/>
    </location>
</feature>
<evidence type="ECO:0000256" key="1">
    <source>
        <dbReference type="ARBA" id="ARBA00004123"/>
    </source>
</evidence>
<dbReference type="Proteomes" id="UP000518266">
    <property type="component" value="Unassembled WGS sequence"/>
</dbReference>
<dbReference type="InterPro" id="IPR009057">
    <property type="entry name" value="Homeodomain-like_sf"/>
</dbReference>
<feature type="domain" description="ELM2" evidence="10">
    <location>
        <begin position="31"/>
        <end position="134"/>
    </location>
</feature>
<dbReference type="FunFam" id="4.10.1240.50:FF:000004">
    <property type="entry name" value="arginine-glutamic acid dipeptide repeats protein-like"/>
    <property type="match status" value="1"/>
</dbReference>
<evidence type="ECO:0000256" key="6">
    <source>
        <dbReference type="ARBA" id="ARBA00023015"/>
    </source>
</evidence>
<evidence type="ECO:0008006" key="14">
    <source>
        <dbReference type="Google" id="ProtNLM"/>
    </source>
</evidence>
<proteinExistence type="predicted"/>
<keyword evidence="5" id="KW-0007">Acetylation</keyword>
<keyword evidence="8" id="KW-0539">Nucleus</keyword>
<dbReference type="Pfam" id="PF01448">
    <property type="entry name" value="ELM2"/>
    <property type="match status" value="1"/>
</dbReference>
<dbReference type="GO" id="GO:0005634">
    <property type="term" value="C:nucleus"/>
    <property type="evidence" value="ECO:0007669"/>
    <property type="project" value="UniProtKB-SubCell"/>
</dbReference>
<feature type="compositionally biased region" description="Low complexity" evidence="9">
    <location>
        <begin position="330"/>
        <end position="358"/>
    </location>
</feature>
<feature type="compositionally biased region" description="Low complexity" evidence="9">
    <location>
        <begin position="572"/>
        <end position="594"/>
    </location>
</feature>
<evidence type="ECO:0000313" key="12">
    <source>
        <dbReference type="EMBL" id="KAF3856277.1"/>
    </source>
</evidence>
<protein>
    <recommendedName>
        <fullName evidence="14">Arginine-glutamic acid dipeptide repeats protein</fullName>
    </recommendedName>
</protein>
<dbReference type="SMART" id="SM00717">
    <property type="entry name" value="SANT"/>
    <property type="match status" value="1"/>
</dbReference>
<dbReference type="OrthoDB" id="6147534at2759"/>
<comment type="caution">
    <text evidence="12">The sequence shown here is derived from an EMBL/GenBank/DDBJ whole genome shotgun (WGS) entry which is preliminary data.</text>
</comment>
<dbReference type="SUPFAM" id="SSF46689">
    <property type="entry name" value="Homeodomain-like"/>
    <property type="match status" value="1"/>
</dbReference>
<comment type="subcellular location">
    <subcellularLocation>
        <location evidence="1">Nucleus</location>
    </subcellularLocation>
</comment>
<feature type="compositionally biased region" description="Basic residues" evidence="9">
    <location>
        <begin position="198"/>
        <end position="211"/>
    </location>
</feature>
<dbReference type="CDD" id="cd11661">
    <property type="entry name" value="SANT_MTA3_like"/>
    <property type="match status" value="1"/>
</dbReference>
<dbReference type="PROSITE" id="PS51293">
    <property type="entry name" value="SANT"/>
    <property type="match status" value="1"/>
</dbReference>
<dbReference type="GO" id="GO:0003714">
    <property type="term" value="F:transcription corepressor activity"/>
    <property type="evidence" value="ECO:0007669"/>
    <property type="project" value="TreeGrafter"/>
</dbReference>
<evidence type="ECO:0000256" key="4">
    <source>
        <dbReference type="ARBA" id="ARBA00022843"/>
    </source>
</evidence>
<keyword evidence="4" id="KW-0832">Ubl conjugation</keyword>
<feature type="compositionally biased region" description="Low complexity" evidence="9">
    <location>
        <begin position="406"/>
        <end position="427"/>
    </location>
</feature>
<dbReference type="PROSITE" id="PS51156">
    <property type="entry name" value="ELM2"/>
    <property type="match status" value="1"/>
</dbReference>
<dbReference type="InterPro" id="IPR017884">
    <property type="entry name" value="SANT_dom"/>
</dbReference>
<evidence type="ECO:0000259" key="10">
    <source>
        <dbReference type="PROSITE" id="PS51156"/>
    </source>
</evidence>
<sequence>MRCVVSTSHIQTALDMDDLFSPRRSLNSTQGEIRVGQSHQAKLPELQPRPVPSLQTQTEREDLMWTPGVNDCDLLMYLRAARSMAAFAGMCDGGSTEDGCLAASRDDTTLNALNMLHASHYDAAKALQRLVKKPLPKLIEKCWSEDDVKRFIKGLRQYGKNFFRIRKDFLPSKKTGELITFYYHWKKTPEAAGTRAYRQQRRQPSSRKAKTRSAAVPVTPSLNYSVDASSAVKTILTVKTVNRKSRAAATAVQQDWHHGRRDSSLLCTTCHTHESKHGSLPPASKSAVAPFLFKPVKEEEEVNNKHGMRTRRSRAPLSSLRSGHRRLTGSPTSEDQQSSSQPSPSGPTSNSLRSSSTDNKNESSKKTNKKIKEEVTSPKTTKRVRESPAQEPEEPEKVTPKRPKTQRAAALRTTAAATPKTSTRTTAAPPPASPARSRATRATPTPRPSPGGSCQSRLLLRGAADPPAPQAIPSQGHPILHQPPQSTPPADGAQSPPPASPDPLSPLPVSQLDQTPAHSPPLTLSLVPLLFRQHSVRIVLCLQHFRSPRLSTLHSLCRPMARRLRPSRDPHPSLGSLSSPSLLSLALKSSPSHHSNPKFTQTGST</sequence>
<keyword evidence="7" id="KW-0804">Transcription</keyword>
<feature type="compositionally biased region" description="Pro residues" evidence="9">
    <location>
        <begin position="495"/>
        <end position="506"/>
    </location>
</feature>
<feature type="compositionally biased region" description="Low complexity" evidence="9">
    <location>
        <begin position="434"/>
        <end position="444"/>
    </location>
</feature>
<gene>
    <name evidence="12" type="ORF">F7725_017000</name>
</gene>
<keyword evidence="13" id="KW-1185">Reference proteome</keyword>
<feature type="region of interest" description="Disordered" evidence="9">
    <location>
        <begin position="564"/>
        <end position="605"/>
    </location>
</feature>
<dbReference type="SMART" id="SM01189">
    <property type="entry name" value="ELM2"/>
    <property type="match status" value="1"/>
</dbReference>
<dbReference type="Gene3D" id="1.10.10.60">
    <property type="entry name" value="Homeodomain-like"/>
    <property type="match status" value="1"/>
</dbReference>
<evidence type="ECO:0000256" key="9">
    <source>
        <dbReference type="SAM" id="MobiDB-lite"/>
    </source>
</evidence>
<feature type="region of interest" description="Disordered" evidence="9">
    <location>
        <begin position="193"/>
        <end position="216"/>
    </location>
</feature>
<keyword evidence="6" id="KW-0805">Transcription regulation</keyword>
<evidence type="ECO:0000256" key="2">
    <source>
        <dbReference type="ARBA" id="ARBA00022499"/>
    </source>
</evidence>